<reference evidence="9 10" key="1">
    <citation type="submission" date="2015-09" db="EMBL/GenBank/DDBJ databases">
        <title>Genome sequencing project for genomic taxonomy and phylogenomics of Bacillus-like bacteria.</title>
        <authorList>
            <person name="Liu B."/>
            <person name="Wang J."/>
            <person name="Zhu Y."/>
            <person name="Liu G."/>
            <person name="Chen Q."/>
            <person name="Chen Z."/>
            <person name="Lan J."/>
            <person name="Che J."/>
            <person name="Ge C."/>
            <person name="Shi H."/>
            <person name="Pan Z."/>
            <person name="Liu X."/>
        </authorList>
    </citation>
    <scope>NUCLEOTIDE SEQUENCE [LARGE SCALE GENOMIC DNA]</scope>
    <source>
        <strain evidence="9 10">FJAT-18043</strain>
    </source>
</reference>
<dbReference type="GO" id="GO:0005886">
    <property type="term" value="C:plasma membrane"/>
    <property type="evidence" value="ECO:0007669"/>
    <property type="project" value="UniProtKB-SubCell"/>
</dbReference>
<evidence type="ECO:0000256" key="4">
    <source>
        <dbReference type="ARBA" id="ARBA00022692"/>
    </source>
</evidence>
<dbReference type="Pfam" id="PF00528">
    <property type="entry name" value="BPD_transp_1"/>
    <property type="match status" value="1"/>
</dbReference>
<protein>
    <submittedName>
        <fullName evidence="9">ABC transporter permease</fullName>
    </submittedName>
</protein>
<dbReference type="Gene3D" id="1.10.3720.10">
    <property type="entry name" value="MetI-like"/>
    <property type="match status" value="1"/>
</dbReference>
<dbReference type="PANTHER" id="PTHR30465:SF44">
    <property type="entry name" value="ABC-TYPE DIPEPTIDE_OLIGOPEPTIDE TRANSPORT SYSTEM, PERMEASE COMPONENT"/>
    <property type="match status" value="1"/>
</dbReference>
<dbReference type="InterPro" id="IPR035906">
    <property type="entry name" value="MetI-like_sf"/>
</dbReference>
<dbReference type="GO" id="GO:0055085">
    <property type="term" value="P:transmembrane transport"/>
    <property type="evidence" value="ECO:0007669"/>
    <property type="project" value="InterPro"/>
</dbReference>
<evidence type="ECO:0000256" key="7">
    <source>
        <dbReference type="RuleBase" id="RU363032"/>
    </source>
</evidence>
<dbReference type="STRING" id="1637975.AN957_17680"/>
<gene>
    <name evidence="9" type="ORF">AN957_17680</name>
</gene>
<name>A0A0Q3QPX0_9BACI</name>
<dbReference type="PATRIC" id="fig|1637975.4.peg.3471"/>
<keyword evidence="2 7" id="KW-0813">Transport</keyword>
<feature type="transmembrane region" description="Helical" evidence="7">
    <location>
        <begin position="257"/>
        <end position="280"/>
    </location>
</feature>
<proteinExistence type="inferred from homology"/>
<evidence type="ECO:0000256" key="1">
    <source>
        <dbReference type="ARBA" id="ARBA00004651"/>
    </source>
</evidence>
<evidence type="ECO:0000313" key="10">
    <source>
        <dbReference type="Proteomes" id="UP000050996"/>
    </source>
</evidence>
<dbReference type="EMBL" id="LJIX01000006">
    <property type="protein sequence ID" value="KQL20225.1"/>
    <property type="molecule type" value="Genomic_DNA"/>
</dbReference>
<evidence type="ECO:0000256" key="2">
    <source>
        <dbReference type="ARBA" id="ARBA00022448"/>
    </source>
</evidence>
<dbReference type="SUPFAM" id="SSF161098">
    <property type="entry name" value="MetI-like"/>
    <property type="match status" value="1"/>
</dbReference>
<evidence type="ECO:0000256" key="6">
    <source>
        <dbReference type="ARBA" id="ARBA00023136"/>
    </source>
</evidence>
<keyword evidence="3" id="KW-1003">Cell membrane</keyword>
<dbReference type="CDD" id="cd06261">
    <property type="entry name" value="TM_PBP2"/>
    <property type="match status" value="1"/>
</dbReference>
<dbReference type="AlphaFoldDB" id="A0A0Q3QPX0"/>
<dbReference type="InterPro" id="IPR000515">
    <property type="entry name" value="MetI-like"/>
</dbReference>
<comment type="subcellular location">
    <subcellularLocation>
        <location evidence="1 7">Cell membrane</location>
        <topology evidence="1 7">Multi-pass membrane protein</topology>
    </subcellularLocation>
</comment>
<evidence type="ECO:0000259" key="8">
    <source>
        <dbReference type="PROSITE" id="PS50928"/>
    </source>
</evidence>
<dbReference type="Proteomes" id="UP000050996">
    <property type="component" value="Unassembled WGS sequence"/>
</dbReference>
<keyword evidence="6 7" id="KW-0472">Membrane</keyword>
<accession>A0A0Q3QPX0</accession>
<comment type="caution">
    <text evidence="9">The sequence shown here is derived from an EMBL/GenBank/DDBJ whole genome shotgun (WGS) entry which is preliminary data.</text>
</comment>
<comment type="similarity">
    <text evidence="7">Belongs to the binding-protein-dependent transport system permease family.</text>
</comment>
<feature type="domain" description="ABC transmembrane type-1" evidence="8">
    <location>
        <begin position="77"/>
        <end position="281"/>
    </location>
</feature>
<dbReference type="RefSeq" id="WP_056685397.1">
    <property type="nucleotide sequence ID" value="NZ_CP041305.1"/>
</dbReference>
<keyword evidence="10" id="KW-1185">Reference proteome</keyword>
<evidence type="ECO:0000313" key="9">
    <source>
        <dbReference type="EMBL" id="KQL20225.1"/>
    </source>
</evidence>
<dbReference type="PANTHER" id="PTHR30465">
    <property type="entry name" value="INNER MEMBRANE ABC TRANSPORTER"/>
    <property type="match status" value="1"/>
</dbReference>
<sequence length="287" mass="32612">MLRIIQQFIIIFLLILSLAALPMIIEVNSAENKLEWNFEQLPKIYGSFISEVSKGSLGSYQLGTQVREIEQDIGDNFLTSLKVMLIGVNASIIISLLFGIFLSRFRLTKIFNFFINILAAIPDFIIIIMSMILAVKIYRWTGIRVISLRPDAGALNTWFPTLLVAIAPTLYLFKLIAVKYFQTSSEDYIKTAVAKGMSLNYINFQHVYKNIEPFITAELVKVISLAIGNLFIIEYILNVSGITKFIFQSNEIQPIAIGLFAMLLISAIVYVSVRLVFYLFKRGFIYE</sequence>
<dbReference type="PROSITE" id="PS50928">
    <property type="entry name" value="ABC_TM1"/>
    <property type="match status" value="1"/>
</dbReference>
<keyword evidence="5 7" id="KW-1133">Transmembrane helix</keyword>
<evidence type="ECO:0000256" key="3">
    <source>
        <dbReference type="ARBA" id="ARBA00022475"/>
    </source>
</evidence>
<feature type="transmembrane region" description="Helical" evidence="7">
    <location>
        <begin position="114"/>
        <end position="138"/>
    </location>
</feature>
<evidence type="ECO:0000256" key="5">
    <source>
        <dbReference type="ARBA" id="ARBA00022989"/>
    </source>
</evidence>
<feature type="transmembrane region" description="Helical" evidence="7">
    <location>
        <begin position="83"/>
        <end position="102"/>
    </location>
</feature>
<keyword evidence="4 7" id="KW-0812">Transmembrane</keyword>
<feature type="transmembrane region" description="Helical" evidence="7">
    <location>
        <begin position="158"/>
        <end position="177"/>
    </location>
</feature>
<feature type="transmembrane region" description="Helical" evidence="7">
    <location>
        <begin position="219"/>
        <end position="237"/>
    </location>
</feature>
<organism evidence="9 10">
    <name type="scientific">Cytobacillus solani</name>
    <dbReference type="NCBI Taxonomy" id="1637975"/>
    <lineage>
        <taxon>Bacteria</taxon>
        <taxon>Bacillati</taxon>
        <taxon>Bacillota</taxon>
        <taxon>Bacilli</taxon>
        <taxon>Bacillales</taxon>
        <taxon>Bacillaceae</taxon>
        <taxon>Cytobacillus</taxon>
    </lineage>
</organism>